<protein>
    <recommendedName>
        <fullName evidence="3">MBL fold metallo-hydrolase</fullName>
    </recommendedName>
</protein>
<keyword evidence="2" id="KW-1185">Reference proteome</keyword>
<sequence>MKTTLIDHACLWVEAENTTLLSDPCLFDIHFEDLNYYYPKVEIYREKLAQPDVLYLSHRHQDHFDIRTLAYLPKDLKVLCPQDPVMLECLKELGYTQVTVVENFEMYTVKDLKLIPTPSLSQDYYPEHGLIMQDGDVSTWNQVDTIVSPQIIECIRRICGRVDLAHLRFQPLLEQNFTFHKPCVLPFEEYSSFLKVAKALSPGCAVPGSAGERFFGRFEFLNHFVFPTTQEQFLSDLNEFAPEILNHPFYPGDIAEIMPQGVVFHTNQSEVARLIEADDRVTAFNPLFEVPRIRTLTEDAEKRIEEKRAVEKFLLQQFVPRLKRLEVMTAWTHWKVGYRLEVFGNEESDVWSIDFSKPLTIQKGYMGRFTLYEGIACSELFRLIQGTTNWDFVGASGQYRTFHNIYRVVENRFEYYPQEKKFPQPLMEVFPADRAMDREKYLKDVHRWKGQFKGL</sequence>
<dbReference type="EMBL" id="OX336137">
    <property type="protein sequence ID" value="CAI2718371.1"/>
    <property type="molecule type" value="Genomic_DNA"/>
</dbReference>
<organism evidence="1 2">
    <name type="scientific">Nitrospina watsonii</name>
    <dbReference type="NCBI Taxonomy" id="1323948"/>
    <lineage>
        <taxon>Bacteria</taxon>
        <taxon>Pseudomonadati</taxon>
        <taxon>Nitrospinota/Tectimicrobiota group</taxon>
        <taxon>Nitrospinota</taxon>
        <taxon>Nitrospinia</taxon>
        <taxon>Nitrospinales</taxon>
        <taxon>Nitrospinaceae</taxon>
        <taxon>Nitrospina</taxon>
    </lineage>
</organism>
<reference evidence="1 2" key="1">
    <citation type="submission" date="2022-09" db="EMBL/GenBank/DDBJ databases">
        <authorList>
            <person name="Kop L."/>
        </authorList>
    </citation>
    <scope>NUCLEOTIDE SEQUENCE [LARGE SCALE GENOMIC DNA]</scope>
    <source>
        <strain evidence="1 2">347</strain>
    </source>
</reference>
<dbReference type="SUPFAM" id="SSF56281">
    <property type="entry name" value="Metallo-hydrolase/oxidoreductase"/>
    <property type="match status" value="1"/>
</dbReference>
<gene>
    <name evidence="1" type="ORF">NSPWAT_1512</name>
</gene>
<dbReference type="Pfam" id="PF13483">
    <property type="entry name" value="Lactamase_B_3"/>
    <property type="match status" value="1"/>
</dbReference>
<accession>A0ABM9HDR3</accession>
<evidence type="ECO:0000313" key="1">
    <source>
        <dbReference type="EMBL" id="CAI2718371.1"/>
    </source>
</evidence>
<proteinExistence type="predicted"/>
<dbReference type="Gene3D" id="3.60.15.10">
    <property type="entry name" value="Ribonuclease Z/Hydroxyacylglutathione hydrolase-like"/>
    <property type="match status" value="1"/>
</dbReference>
<dbReference type="RefSeq" id="WP_282011271.1">
    <property type="nucleotide sequence ID" value="NZ_OX336137.1"/>
</dbReference>
<evidence type="ECO:0000313" key="2">
    <source>
        <dbReference type="Proteomes" id="UP001157733"/>
    </source>
</evidence>
<evidence type="ECO:0008006" key="3">
    <source>
        <dbReference type="Google" id="ProtNLM"/>
    </source>
</evidence>
<dbReference type="PANTHER" id="PTHR43546">
    <property type="entry name" value="UPF0173 METAL-DEPENDENT HYDROLASE MJ1163-RELATED"/>
    <property type="match status" value="1"/>
</dbReference>
<dbReference type="Proteomes" id="UP001157733">
    <property type="component" value="Chromosome"/>
</dbReference>
<dbReference type="InterPro" id="IPR036866">
    <property type="entry name" value="RibonucZ/Hydroxyglut_hydro"/>
</dbReference>
<dbReference type="InterPro" id="IPR050114">
    <property type="entry name" value="UPF0173_UPF0282_UlaG_hydrolase"/>
</dbReference>
<name>A0ABM9HDR3_9BACT</name>